<dbReference type="SFLD" id="SFLDG01082">
    <property type="entry name" value="B12-binding_domain_containing"/>
    <property type="match status" value="1"/>
</dbReference>
<dbReference type="InterPro" id="IPR006638">
    <property type="entry name" value="Elp3/MiaA/NifB-like_rSAM"/>
</dbReference>
<dbReference type="SFLD" id="SFLDG01280">
    <property type="entry name" value="HydE/PylB-like"/>
    <property type="match status" value="1"/>
</dbReference>
<sequence length="380" mass="43890">MKLQNEEILKRLQSKAPHSTSQWDDYSNFSEKVQNIVNYFISNETIEKEHIIQILSLKKEDKDRDDLFNVANLIRKTYTGDYINIKGVIEFSNYCKKNCYYCGLRAKNPSVQRYRMSPKEIIEVANQAAILGLDTIILQSGEDDRYTDDDLIYIIREIRKNTSLPVSLSIGERSFSSYRKFRKAGAVRVLLKHETINKNIFKNIHPEKSYDNRIELLRYMNSLGYVTGSGNIIGLPGQTLEDIADDILFMRNENIRMIGMGPFIPTENTPLKNHPRGSGELTLNAYCATRFCVPRAQMPTTTALGTISPDLQYQGFFAGCNVIMVNITPEVYRKNYNIYDNKIKVEFYETYEKIKQLGFSPSKITQKRMEDRKNASNIRL</sequence>
<dbReference type="InterPro" id="IPR013785">
    <property type="entry name" value="Aldolase_TIM"/>
</dbReference>
<dbReference type="EC" id="2.8.1.6" evidence="10"/>
<evidence type="ECO:0000256" key="7">
    <source>
        <dbReference type="PIRSR" id="PIRSR004762-1"/>
    </source>
</evidence>
<feature type="domain" description="Radical SAM core" evidence="9">
    <location>
        <begin position="81"/>
        <end position="310"/>
    </location>
</feature>
<evidence type="ECO:0000256" key="2">
    <source>
        <dbReference type="ARBA" id="ARBA00022691"/>
    </source>
</evidence>
<dbReference type="InterPro" id="IPR010722">
    <property type="entry name" value="BATS_dom"/>
</dbReference>
<dbReference type="AlphaFoldDB" id="A0A2K1P260"/>
<dbReference type="GO" id="GO:0051539">
    <property type="term" value="F:4 iron, 4 sulfur cluster binding"/>
    <property type="evidence" value="ECO:0007669"/>
    <property type="project" value="UniProtKB-KW"/>
</dbReference>
<dbReference type="Gene3D" id="3.20.20.70">
    <property type="entry name" value="Aldolase class I"/>
    <property type="match status" value="1"/>
</dbReference>
<keyword evidence="2 7" id="KW-0949">S-adenosyl-L-methionine</keyword>
<comment type="cofactor">
    <cofactor evidence="6">
        <name>[2Fe-2S] cluster</name>
        <dbReference type="ChEBI" id="CHEBI:190135"/>
    </cofactor>
</comment>
<comment type="cofactor">
    <cofactor evidence="7">
        <name>[4Fe-4S] cluster</name>
        <dbReference type="ChEBI" id="CHEBI:49883"/>
    </cofactor>
    <text evidence="7">Binds 1 [4Fe-4S] cluster. The cluster is coordinated with 3 cysteines and an exchangeable S-adenosyl-L-methionine.</text>
</comment>
<feature type="binding site" evidence="7">
    <location>
        <position position="95"/>
    </location>
    <ligand>
        <name>[4Fe-4S] cluster</name>
        <dbReference type="ChEBI" id="CHEBI:49883"/>
        <note>4Fe-4S-S-AdoMet</note>
    </ligand>
</feature>
<dbReference type="InterPro" id="IPR058240">
    <property type="entry name" value="rSAM_sf"/>
</dbReference>
<dbReference type="GO" id="GO:0042364">
    <property type="term" value="P:water-soluble vitamin biosynthetic process"/>
    <property type="evidence" value="ECO:0007669"/>
    <property type="project" value="UniProtKB-ARBA"/>
</dbReference>
<feature type="binding site" evidence="7">
    <location>
        <position position="99"/>
    </location>
    <ligand>
        <name>[4Fe-4S] cluster</name>
        <dbReference type="ChEBI" id="CHEBI:49883"/>
        <note>4Fe-4S-S-AdoMet</note>
    </ligand>
</feature>
<dbReference type="PIRSF" id="PIRSF004762">
    <property type="entry name" value="CHP00423"/>
    <property type="match status" value="1"/>
</dbReference>
<dbReference type="NCBIfam" id="TIGR03956">
    <property type="entry name" value="rSAM_HydE"/>
    <property type="match status" value="1"/>
</dbReference>
<keyword evidence="5 7" id="KW-0411">Iron-sulfur</keyword>
<dbReference type="PANTHER" id="PTHR43726">
    <property type="entry name" value="3-METHYLORNITHINE SYNTHASE"/>
    <property type="match status" value="1"/>
</dbReference>
<evidence type="ECO:0000256" key="8">
    <source>
        <dbReference type="PIRSR" id="PIRSR004762-2"/>
    </source>
</evidence>
<dbReference type="GO" id="GO:0046872">
    <property type="term" value="F:metal ion binding"/>
    <property type="evidence" value="ECO:0007669"/>
    <property type="project" value="UniProtKB-KW"/>
</dbReference>
<dbReference type="GO" id="GO:0004076">
    <property type="term" value="F:biotin synthase activity"/>
    <property type="evidence" value="ECO:0007669"/>
    <property type="project" value="UniProtKB-EC"/>
</dbReference>
<accession>A0A2K1P260</accession>
<keyword evidence="10" id="KW-0808">Transferase</keyword>
<dbReference type="OrthoDB" id="9775764at2"/>
<proteinExistence type="predicted"/>
<feature type="binding site" evidence="7">
    <location>
        <position position="102"/>
    </location>
    <ligand>
        <name>[4Fe-4S] cluster</name>
        <dbReference type="ChEBI" id="CHEBI:49883"/>
        <note>4Fe-4S-S-AdoMet</note>
    </ligand>
</feature>
<feature type="binding site" evidence="8">
    <location>
        <position position="169"/>
    </location>
    <ligand>
        <name>(3R)-3-methyl-D-ornithine</name>
        <dbReference type="ChEBI" id="CHEBI:64642"/>
    </ligand>
</feature>
<dbReference type="Proteomes" id="UP000236434">
    <property type="component" value="Unassembled WGS sequence"/>
</dbReference>
<dbReference type="Pfam" id="PF04055">
    <property type="entry name" value="Radical_SAM"/>
    <property type="match status" value="1"/>
</dbReference>
<evidence type="ECO:0000256" key="4">
    <source>
        <dbReference type="ARBA" id="ARBA00023004"/>
    </source>
</evidence>
<evidence type="ECO:0000313" key="11">
    <source>
        <dbReference type="Proteomes" id="UP000236434"/>
    </source>
</evidence>
<evidence type="ECO:0000256" key="5">
    <source>
        <dbReference type="ARBA" id="ARBA00023014"/>
    </source>
</evidence>
<dbReference type="InterPro" id="IPR024021">
    <property type="entry name" value="FeFe-hyd_HydE_rSAM"/>
</dbReference>
<protein>
    <submittedName>
        <fullName evidence="10">Biotin synthase</fullName>
        <ecNumber evidence="10">2.8.1.6</ecNumber>
    </submittedName>
</protein>
<keyword evidence="1 7" id="KW-0004">4Fe-4S</keyword>
<dbReference type="EMBL" id="AZRL01000011">
    <property type="protein sequence ID" value="PNR96871.1"/>
    <property type="molecule type" value="Genomic_DNA"/>
</dbReference>
<feature type="binding site" evidence="8">
    <location>
        <position position="194"/>
    </location>
    <ligand>
        <name>S-adenosyl-L-methionine</name>
        <dbReference type="ChEBI" id="CHEBI:59789"/>
    </ligand>
</feature>
<evidence type="ECO:0000256" key="6">
    <source>
        <dbReference type="ARBA" id="ARBA00034078"/>
    </source>
</evidence>
<gene>
    <name evidence="10" type="ORF">X929_04030</name>
</gene>
<organism evidence="10 11">
    <name type="scientific">Petrotoga olearia DSM 13574</name>
    <dbReference type="NCBI Taxonomy" id="1122955"/>
    <lineage>
        <taxon>Bacteria</taxon>
        <taxon>Thermotogati</taxon>
        <taxon>Thermotogota</taxon>
        <taxon>Thermotogae</taxon>
        <taxon>Petrotogales</taxon>
        <taxon>Petrotogaceae</taxon>
        <taxon>Petrotoga</taxon>
    </lineage>
</organism>
<keyword evidence="4 7" id="KW-0408">Iron</keyword>
<dbReference type="SMART" id="SM00876">
    <property type="entry name" value="BATS"/>
    <property type="match status" value="1"/>
</dbReference>
<evidence type="ECO:0000256" key="1">
    <source>
        <dbReference type="ARBA" id="ARBA00022485"/>
    </source>
</evidence>
<evidence type="ECO:0000256" key="3">
    <source>
        <dbReference type="ARBA" id="ARBA00022723"/>
    </source>
</evidence>
<name>A0A2K1P260_9BACT</name>
<dbReference type="InterPro" id="IPR007197">
    <property type="entry name" value="rSAM"/>
</dbReference>
<dbReference type="SUPFAM" id="SSF102114">
    <property type="entry name" value="Radical SAM enzymes"/>
    <property type="match status" value="1"/>
</dbReference>
<dbReference type="RefSeq" id="WP_103066750.1">
    <property type="nucleotide sequence ID" value="NZ_AZRL01000011.1"/>
</dbReference>
<dbReference type="PROSITE" id="PS51918">
    <property type="entry name" value="RADICAL_SAM"/>
    <property type="match status" value="1"/>
</dbReference>
<dbReference type="InterPro" id="IPR034422">
    <property type="entry name" value="HydE/PylB-like"/>
</dbReference>
<reference evidence="10 11" key="1">
    <citation type="submission" date="2013-12" db="EMBL/GenBank/DDBJ databases">
        <title>Comparative genomics of Petrotoga isolates.</title>
        <authorList>
            <person name="Nesbo C.L."/>
            <person name="Charchuk R."/>
            <person name="Chow K."/>
        </authorList>
    </citation>
    <scope>NUCLEOTIDE SEQUENCE [LARGE SCALE GENOMIC DNA]</scope>
    <source>
        <strain evidence="10 11">DSM 13574</strain>
    </source>
</reference>
<evidence type="ECO:0000259" key="9">
    <source>
        <dbReference type="PROSITE" id="PS51918"/>
    </source>
</evidence>
<dbReference type="SFLD" id="SFLDS00029">
    <property type="entry name" value="Radical_SAM"/>
    <property type="match status" value="1"/>
</dbReference>
<evidence type="ECO:0000313" key="10">
    <source>
        <dbReference type="EMBL" id="PNR96871.1"/>
    </source>
</evidence>
<feature type="binding site" evidence="8">
    <location>
        <position position="213"/>
    </location>
    <ligand>
        <name>S-adenosyl-L-methionine</name>
        <dbReference type="ChEBI" id="CHEBI:59789"/>
    </ligand>
</feature>
<dbReference type="GO" id="GO:0044272">
    <property type="term" value="P:sulfur compound biosynthetic process"/>
    <property type="evidence" value="ECO:0007669"/>
    <property type="project" value="UniProtKB-ARBA"/>
</dbReference>
<keyword evidence="3" id="KW-0479">Metal-binding</keyword>
<comment type="caution">
    <text evidence="10">The sequence shown here is derived from an EMBL/GenBank/DDBJ whole genome shotgun (WGS) entry which is preliminary data.</text>
</comment>
<dbReference type="CDD" id="cd01335">
    <property type="entry name" value="Radical_SAM"/>
    <property type="match status" value="1"/>
</dbReference>
<dbReference type="SFLD" id="SFLDG01060">
    <property type="entry name" value="BATS_domain_containing"/>
    <property type="match status" value="1"/>
</dbReference>
<dbReference type="SMART" id="SM00729">
    <property type="entry name" value="Elp3"/>
    <property type="match status" value="1"/>
</dbReference>
<dbReference type="PANTHER" id="PTHR43726:SF1">
    <property type="entry name" value="BIOTIN SYNTHASE"/>
    <property type="match status" value="1"/>
</dbReference>